<dbReference type="GO" id="GO:0061605">
    <property type="term" value="F:molybdopterin-synthase adenylyltransferase activity"/>
    <property type="evidence" value="ECO:0007669"/>
    <property type="project" value="UniProtKB-EC"/>
</dbReference>
<dbReference type="GO" id="GO:0008641">
    <property type="term" value="F:ubiquitin-like modifier activating enzyme activity"/>
    <property type="evidence" value="ECO:0007669"/>
    <property type="project" value="InterPro"/>
</dbReference>
<dbReference type="InterPro" id="IPR000594">
    <property type="entry name" value="ThiF_NAD_FAD-bd"/>
</dbReference>
<keyword evidence="15" id="KW-0548">Nucleotidyltransferase</keyword>
<dbReference type="RefSeq" id="WP_093142637.1">
    <property type="nucleotide sequence ID" value="NZ_FOXF01000031.1"/>
</dbReference>
<dbReference type="EMBL" id="FOXF01000031">
    <property type="protein sequence ID" value="SFP51500.1"/>
    <property type="molecule type" value="Genomic_DNA"/>
</dbReference>
<dbReference type="CDD" id="cd00757">
    <property type="entry name" value="ThiF_MoeB_HesA_family"/>
    <property type="match status" value="1"/>
</dbReference>
<evidence type="ECO:0000256" key="7">
    <source>
        <dbReference type="ARBA" id="ARBA00055169"/>
    </source>
</evidence>
<evidence type="ECO:0000256" key="2">
    <source>
        <dbReference type="ARBA" id="ARBA00009919"/>
    </source>
</evidence>
<accession>A0A662ZI83</accession>
<feature type="domain" description="THIF-type NAD/FAD binding fold" evidence="14">
    <location>
        <begin position="11"/>
        <end position="246"/>
    </location>
</feature>
<dbReference type="FunFam" id="3.40.50.720:FF:000033">
    <property type="entry name" value="Adenylyltransferase and sulfurtransferase MOCS3"/>
    <property type="match status" value="1"/>
</dbReference>
<evidence type="ECO:0000256" key="5">
    <source>
        <dbReference type="ARBA" id="ARBA00022840"/>
    </source>
</evidence>
<gene>
    <name evidence="15" type="ORF">SAMN02910344_01591</name>
</gene>
<evidence type="ECO:0000256" key="1">
    <source>
        <dbReference type="ARBA" id="ARBA00005046"/>
    </source>
</evidence>
<dbReference type="InterPro" id="IPR045886">
    <property type="entry name" value="ThiF/MoeB/HesA"/>
</dbReference>
<sequence>MPLSDEQIERYSRHILLKEIGVKGQNKLLKAKVLIIGAGGLGCPSALYLAAAGVGTIGIADADVVDLSNLQRQIAHTTADIGKYKVDSVKESINAINPDVKVVTYKEFLDSSNIREIIREYDFVLDGTDNFAAKFLINDACVMEKKPFSHAGILRFNGQLMTYVPGQGPCYRCVFKEMPPKDAIPTCKQAGVIGAMAGVIGSLQAMEAVKFITGTGKLLTGALLTYNGINQDFHKVKLPPCNGKCAVCGNNPTITELVDYEQPTCELKL</sequence>
<comment type="similarity">
    <text evidence="2">Belongs to the HesA/MoeB/ThiF family.</text>
</comment>
<dbReference type="GO" id="GO:0004792">
    <property type="term" value="F:thiosulfate-cyanide sulfurtransferase activity"/>
    <property type="evidence" value="ECO:0007669"/>
    <property type="project" value="TreeGrafter"/>
</dbReference>
<dbReference type="SUPFAM" id="SSF69572">
    <property type="entry name" value="Activating enzymes of the ubiquitin-like proteins"/>
    <property type="match status" value="1"/>
</dbReference>
<dbReference type="PANTHER" id="PTHR10953:SF102">
    <property type="entry name" value="ADENYLYLTRANSFERASE AND SULFURTRANSFERASE MOCS3"/>
    <property type="match status" value="1"/>
</dbReference>
<dbReference type="GO" id="GO:0005829">
    <property type="term" value="C:cytosol"/>
    <property type="evidence" value="ECO:0007669"/>
    <property type="project" value="TreeGrafter"/>
</dbReference>
<evidence type="ECO:0000256" key="12">
    <source>
        <dbReference type="ARBA" id="ARBA00075328"/>
    </source>
</evidence>
<evidence type="ECO:0000256" key="4">
    <source>
        <dbReference type="ARBA" id="ARBA00022741"/>
    </source>
</evidence>
<dbReference type="PANTHER" id="PTHR10953">
    <property type="entry name" value="UBIQUITIN-ACTIVATING ENZYME E1"/>
    <property type="match status" value="1"/>
</dbReference>
<evidence type="ECO:0000256" key="6">
    <source>
        <dbReference type="ARBA" id="ARBA00052218"/>
    </source>
</evidence>
<comment type="function">
    <text evidence="7">Catalyzes the adenylation by ATP of the carboxyl group of the C-terminal glycine of sulfur carrier protein MoaD.</text>
</comment>
<keyword evidence="3 15" id="KW-0808">Transferase</keyword>
<evidence type="ECO:0000256" key="13">
    <source>
        <dbReference type="ARBA" id="ARBA00078531"/>
    </source>
</evidence>
<evidence type="ECO:0000256" key="8">
    <source>
        <dbReference type="ARBA" id="ARBA00063809"/>
    </source>
</evidence>
<evidence type="ECO:0000256" key="9">
    <source>
        <dbReference type="ARBA" id="ARBA00066884"/>
    </source>
</evidence>
<keyword evidence="16" id="KW-1185">Reference proteome</keyword>
<dbReference type="Proteomes" id="UP000243745">
    <property type="component" value="Unassembled WGS sequence"/>
</dbReference>
<evidence type="ECO:0000259" key="14">
    <source>
        <dbReference type="Pfam" id="PF00899"/>
    </source>
</evidence>
<proteinExistence type="inferred from homology"/>
<comment type="catalytic activity">
    <reaction evidence="6">
        <text>[molybdopterin-synthase sulfur-carrier protein]-C-terminal Gly-Gly + ATP + H(+) = [molybdopterin-synthase sulfur-carrier protein]-C-terminal Gly-Gly-AMP + diphosphate</text>
        <dbReference type="Rhea" id="RHEA:43616"/>
        <dbReference type="Rhea" id="RHEA-COMP:12159"/>
        <dbReference type="Rhea" id="RHEA-COMP:12202"/>
        <dbReference type="ChEBI" id="CHEBI:15378"/>
        <dbReference type="ChEBI" id="CHEBI:30616"/>
        <dbReference type="ChEBI" id="CHEBI:33019"/>
        <dbReference type="ChEBI" id="CHEBI:90618"/>
        <dbReference type="ChEBI" id="CHEBI:90778"/>
        <dbReference type="EC" id="2.7.7.80"/>
    </reaction>
</comment>
<dbReference type="Pfam" id="PF00899">
    <property type="entry name" value="ThiF"/>
    <property type="match status" value="1"/>
</dbReference>
<protein>
    <recommendedName>
        <fullName evidence="10">Molybdopterin-synthase adenylyltransferase</fullName>
        <ecNumber evidence="9">2.7.7.80</ecNumber>
    </recommendedName>
    <alternativeName>
        <fullName evidence="13">MoaD protein adenylase</fullName>
    </alternativeName>
    <alternativeName>
        <fullName evidence="11">Molybdopterin-converting factor subunit 1 adenylase</fullName>
    </alternativeName>
    <alternativeName>
        <fullName evidence="12">Sulfur carrier protein MoaD adenylyltransferase</fullName>
    </alternativeName>
</protein>
<organism evidence="15 16">
    <name type="scientific">Ruminobacter amylophilus</name>
    <dbReference type="NCBI Taxonomy" id="867"/>
    <lineage>
        <taxon>Bacteria</taxon>
        <taxon>Pseudomonadati</taxon>
        <taxon>Pseudomonadota</taxon>
        <taxon>Gammaproteobacteria</taxon>
        <taxon>Aeromonadales</taxon>
        <taxon>Succinivibrionaceae</taxon>
        <taxon>Ruminobacter</taxon>
    </lineage>
</organism>
<keyword evidence="4" id="KW-0547">Nucleotide-binding</keyword>
<comment type="pathway">
    <text evidence="1">Cofactor biosynthesis; molybdopterin biosynthesis.</text>
</comment>
<dbReference type="Gene3D" id="3.40.50.720">
    <property type="entry name" value="NAD(P)-binding Rossmann-like Domain"/>
    <property type="match status" value="1"/>
</dbReference>
<evidence type="ECO:0000313" key="16">
    <source>
        <dbReference type="Proteomes" id="UP000243745"/>
    </source>
</evidence>
<evidence type="ECO:0000256" key="3">
    <source>
        <dbReference type="ARBA" id="ARBA00022679"/>
    </source>
</evidence>
<dbReference type="EC" id="2.7.7.80" evidence="9"/>
<keyword evidence="5" id="KW-0067">ATP-binding</keyword>
<evidence type="ECO:0000256" key="11">
    <source>
        <dbReference type="ARBA" id="ARBA00075110"/>
    </source>
</evidence>
<name>A0A662ZI83_9GAMM</name>
<dbReference type="OrthoDB" id="9804286at2"/>
<dbReference type="AlphaFoldDB" id="A0A662ZI83"/>
<dbReference type="InterPro" id="IPR035985">
    <property type="entry name" value="Ubiquitin-activating_enz"/>
</dbReference>
<reference evidence="15 16" key="1">
    <citation type="submission" date="2016-10" db="EMBL/GenBank/DDBJ databases">
        <authorList>
            <person name="Varghese N."/>
            <person name="Submissions S."/>
        </authorList>
    </citation>
    <scope>NUCLEOTIDE SEQUENCE [LARGE SCALE GENOMIC DNA]</scope>
    <source>
        <strain evidence="15 16">DSM 1361</strain>
    </source>
</reference>
<evidence type="ECO:0000256" key="10">
    <source>
        <dbReference type="ARBA" id="ARBA00073635"/>
    </source>
</evidence>
<dbReference type="GO" id="GO:0005524">
    <property type="term" value="F:ATP binding"/>
    <property type="evidence" value="ECO:0007669"/>
    <property type="project" value="UniProtKB-KW"/>
</dbReference>
<evidence type="ECO:0000313" key="15">
    <source>
        <dbReference type="EMBL" id="SFP51500.1"/>
    </source>
</evidence>
<dbReference type="NCBIfam" id="NF004281">
    <property type="entry name" value="PRK05690.1"/>
    <property type="match status" value="1"/>
</dbReference>
<comment type="subunit">
    <text evidence="8">Homodimer. Forms a stable heterotetrameric complex of 2 MoeB and 2 MoaD during adenylation of MoaD.</text>
</comment>
<dbReference type="GO" id="GO:0008146">
    <property type="term" value="F:sulfotransferase activity"/>
    <property type="evidence" value="ECO:0007669"/>
    <property type="project" value="TreeGrafter"/>
</dbReference>